<dbReference type="GO" id="GO:0005615">
    <property type="term" value="C:extracellular space"/>
    <property type="evidence" value="ECO:0007669"/>
    <property type="project" value="TreeGrafter"/>
</dbReference>
<evidence type="ECO:0000313" key="3">
    <source>
        <dbReference type="Proteomes" id="UP000792457"/>
    </source>
</evidence>
<organism evidence="2 3">
    <name type="scientific">Ladona fulva</name>
    <name type="common">Scarce chaser dragonfly</name>
    <name type="synonym">Libellula fulva</name>
    <dbReference type="NCBI Taxonomy" id="123851"/>
    <lineage>
        <taxon>Eukaryota</taxon>
        <taxon>Metazoa</taxon>
        <taxon>Ecdysozoa</taxon>
        <taxon>Arthropoda</taxon>
        <taxon>Hexapoda</taxon>
        <taxon>Insecta</taxon>
        <taxon>Pterygota</taxon>
        <taxon>Palaeoptera</taxon>
        <taxon>Odonata</taxon>
        <taxon>Epiprocta</taxon>
        <taxon>Anisoptera</taxon>
        <taxon>Libelluloidea</taxon>
        <taxon>Libellulidae</taxon>
        <taxon>Ladona</taxon>
    </lineage>
</organism>
<name>A0A8K0KI87_LADFU</name>
<gene>
    <name evidence="2" type="ORF">J437_LFUL015815</name>
</gene>
<protein>
    <submittedName>
        <fullName evidence="2">Uncharacterized protein</fullName>
    </submittedName>
</protein>
<dbReference type="EMBL" id="KZ308941">
    <property type="protein sequence ID" value="KAG8235711.1"/>
    <property type="molecule type" value="Genomic_DNA"/>
</dbReference>
<dbReference type="InterPro" id="IPR038606">
    <property type="entry name" value="To_sf"/>
</dbReference>
<dbReference type="AlphaFoldDB" id="A0A8K0KI87"/>
<dbReference type="Gene3D" id="3.15.10.30">
    <property type="entry name" value="Haemolymph juvenile hormone binding protein"/>
    <property type="match status" value="1"/>
</dbReference>
<dbReference type="OrthoDB" id="8185902at2759"/>
<dbReference type="InterPro" id="IPR010562">
    <property type="entry name" value="Haemolymph_juvenile_hormone-bd"/>
</dbReference>
<feature type="compositionally biased region" description="Basic and acidic residues" evidence="1">
    <location>
        <begin position="178"/>
        <end position="202"/>
    </location>
</feature>
<keyword evidence="3" id="KW-1185">Reference proteome</keyword>
<proteinExistence type="predicted"/>
<comment type="caution">
    <text evidence="2">The sequence shown here is derived from an EMBL/GenBank/DDBJ whole genome shotgun (WGS) entry which is preliminary data.</text>
</comment>
<dbReference type="PANTHER" id="PTHR11008:SF41">
    <property type="entry name" value="RE70318P"/>
    <property type="match status" value="1"/>
</dbReference>
<evidence type="ECO:0000256" key="1">
    <source>
        <dbReference type="SAM" id="MobiDB-lite"/>
    </source>
</evidence>
<reference evidence="2" key="2">
    <citation type="submission" date="2017-10" db="EMBL/GenBank/DDBJ databases">
        <title>Ladona fulva Genome sequencing and assembly.</title>
        <authorList>
            <person name="Murali S."/>
            <person name="Richards S."/>
            <person name="Bandaranaike D."/>
            <person name="Bellair M."/>
            <person name="Blankenburg K."/>
            <person name="Chao H."/>
            <person name="Dinh H."/>
            <person name="Doddapaneni H."/>
            <person name="Dugan-Rocha S."/>
            <person name="Elkadiri S."/>
            <person name="Gnanaolivu R."/>
            <person name="Hernandez B."/>
            <person name="Skinner E."/>
            <person name="Javaid M."/>
            <person name="Lee S."/>
            <person name="Li M."/>
            <person name="Ming W."/>
            <person name="Munidasa M."/>
            <person name="Muniz J."/>
            <person name="Nguyen L."/>
            <person name="Hughes D."/>
            <person name="Osuji N."/>
            <person name="Pu L.-L."/>
            <person name="Puazo M."/>
            <person name="Qu C."/>
            <person name="Quiroz J."/>
            <person name="Raj R."/>
            <person name="Weissenberger G."/>
            <person name="Xin Y."/>
            <person name="Zou X."/>
            <person name="Han Y."/>
            <person name="Worley K."/>
            <person name="Muzny D."/>
            <person name="Gibbs R."/>
        </authorList>
    </citation>
    <scope>NUCLEOTIDE SEQUENCE</scope>
    <source>
        <strain evidence="2">Sampled in the wild</strain>
    </source>
</reference>
<dbReference type="SMART" id="SM00700">
    <property type="entry name" value="JHBP"/>
    <property type="match status" value="1"/>
</dbReference>
<dbReference type="PANTHER" id="PTHR11008">
    <property type="entry name" value="PROTEIN TAKEOUT-LIKE PROTEIN"/>
    <property type="match status" value="1"/>
</dbReference>
<dbReference type="Pfam" id="PF06585">
    <property type="entry name" value="JHBP"/>
    <property type="match status" value="1"/>
</dbReference>
<feature type="region of interest" description="Disordered" evidence="1">
    <location>
        <begin position="178"/>
        <end position="213"/>
    </location>
</feature>
<sequence>MVKSAEKRNKREAPYVKQCREKDPRLTECLTSALHHLKPYLARGIPEIEMPSVEPFRMDELSLSLSSGPGGYRISLKDLDIYGTSNFTAHIHFPNLRIHARYTSSGVLIILPASGTGSFHADFGDVDADMNGKVISETRDGKVYLKVVSLEIDINIKRVRMQVKKIFNNNRILSDGGDKPFPAREWARSDQGDETATAEKAHRSVSKHRQPAAHPRALGCLLDTTIRGFKKIQGTQEYGGVQ</sequence>
<accession>A0A8K0KI87</accession>
<reference evidence="2" key="1">
    <citation type="submission" date="2013-04" db="EMBL/GenBank/DDBJ databases">
        <authorList>
            <person name="Qu J."/>
            <person name="Murali S.C."/>
            <person name="Bandaranaike D."/>
            <person name="Bellair M."/>
            <person name="Blankenburg K."/>
            <person name="Chao H."/>
            <person name="Dinh H."/>
            <person name="Doddapaneni H."/>
            <person name="Downs B."/>
            <person name="Dugan-Rocha S."/>
            <person name="Elkadiri S."/>
            <person name="Gnanaolivu R.D."/>
            <person name="Hernandez B."/>
            <person name="Javaid M."/>
            <person name="Jayaseelan J.C."/>
            <person name="Lee S."/>
            <person name="Li M."/>
            <person name="Ming W."/>
            <person name="Munidasa M."/>
            <person name="Muniz J."/>
            <person name="Nguyen L."/>
            <person name="Ongeri F."/>
            <person name="Osuji N."/>
            <person name="Pu L.-L."/>
            <person name="Puazo M."/>
            <person name="Qu C."/>
            <person name="Quiroz J."/>
            <person name="Raj R."/>
            <person name="Weissenberger G."/>
            <person name="Xin Y."/>
            <person name="Zou X."/>
            <person name="Han Y."/>
            <person name="Richards S."/>
            <person name="Worley K."/>
            <person name="Muzny D."/>
            <person name="Gibbs R."/>
        </authorList>
    </citation>
    <scope>NUCLEOTIDE SEQUENCE</scope>
    <source>
        <strain evidence="2">Sampled in the wild</strain>
    </source>
</reference>
<dbReference type="Proteomes" id="UP000792457">
    <property type="component" value="Unassembled WGS sequence"/>
</dbReference>
<evidence type="ECO:0000313" key="2">
    <source>
        <dbReference type="EMBL" id="KAG8235711.1"/>
    </source>
</evidence>